<dbReference type="SUPFAM" id="SSF54285">
    <property type="entry name" value="MoaD/ThiS"/>
    <property type="match status" value="1"/>
</dbReference>
<dbReference type="EMBL" id="UGTS01000005">
    <property type="protein sequence ID" value="SUC38839.1"/>
    <property type="molecule type" value="Genomic_DNA"/>
</dbReference>
<dbReference type="NCBIfam" id="TIGR01683">
    <property type="entry name" value="thiS"/>
    <property type="match status" value="1"/>
</dbReference>
<dbReference type="PANTHER" id="PTHR34472:SF1">
    <property type="entry name" value="SULFUR CARRIER PROTEIN THIS"/>
    <property type="match status" value="1"/>
</dbReference>
<dbReference type="RefSeq" id="WP_004246913.1">
    <property type="nucleotide sequence ID" value="NZ_CAXOHW010000021.1"/>
</dbReference>
<dbReference type="InterPro" id="IPR003749">
    <property type="entry name" value="ThiS/MoaD-like"/>
</dbReference>
<dbReference type="InterPro" id="IPR016155">
    <property type="entry name" value="Mopterin_synth/thiamin_S_b"/>
</dbReference>
<accession>A0A379GCV8</accession>
<dbReference type="Gene3D" id="3.10.20.30">
    <property type="match status" value="1"/>
</dbReference>
<gene>
    <name evidence="1" type="primary">thiS</name>
    <name evidence="1" type="ORF">NCTC11938_03128</name>
</gene>
<reference evidence="1 2" key="1">
    <citation type="submission" date="2018-06" db="EMBL/GenBank/DDBJ databases">
        <authorList>
            <consortium name="Pathogen Informatics"/>
            <person name="Doyle S."/>
        </authorList>
    </citation>
    <scope>NUCLEOTIDE SEQUENCE [LARGE SCALE GENOMIC DNA]</scope>
    <source>
        <strain evidence="1 2">NCTC11938</strain>
    </source>
</reference>
<dbReference type="AlphaFoldDB" id="A0A379GCV8"/>
<dbReference type="InterPro" id="IPR012675">
    <property type="entry name" value="Beta-grasp_dom_sf"/>
</dbReference>
<organism evidence="1 2">
    <name type="scientific">Proteus mirabilis</name>
    <dbReference type="NCBI Taxonomy" id="584"/>
    <lineage>
        <taxon>Bacteria</taxon>
        <taxon>Pseudomonadati</taxon>
        <taxon>Pseudomonadota</taxon>
        <taxon>Gammaproteobacteria</taxon>
        <taxon>Enterobacterales</taxon>
        <taxon>Morganellaceae</taxon>
        <taxon>Proteus</taxon>
    </lineage>
</organism>
<dbReference type="InterPro" id="IPR010035">
    <property type="entry name" value="Thi_S"/>
</dbReference>
<proteinExistence type="predicted"/>
<dbReference type="CDD" id="cd00565">
    <property type="entry name" value="Ubl_ThiS"/>
    <property type="match status" value="1"/>
</dbReference>
<sequence length="66" mass="7377">MNITVNDERYSLDMPVTISQLLIELKQPSMGMALAINDIIIPRENWNTQMINEGDTILLFQAIAGG</sequence>
<dbReference type="Pfam" id="PF02597">
    <property type="entry name" value="ThiS"/>
    <property type="match status" value="1"/>
</dbReference>
<protein>
    <submittedName>
        <fullName evidence="1">Thiamine biosynthesis protein</fullName>
    </submittedName>
</protein>
<evidence type="ECO:0000313" key="2">
    <source>
        <dbReference type="Proteomes" id="UP000254191"/>
    </source>
</evidence>
<dbReference type="PANTHER" id="PTHR34472">
    <property type="entry name" value="SULFUR CARRIER PROTEIN THIS"/>
    <property type="match status" value="1"/>
</dbReference>
<name>A0A379GCV8_PROMI</name>
<evidence type="ECO:0000313" key="1">
    <source>
        <dbReference type="EMBL" id="SUC38839.1"/>
    </source>
</evidence>
<dbReference type="Proteomes" id="UP000254191">
    <property type="component" value="Unassembled WGS sequence"/>
</dbReference>